<dbReference type="EMBL" id="BMGC01000042">
    <property type="protein sequence ID" value="GGB45240.1"/>
    <property type="molecule type" value="Genomic_DNA"/>
</dbReference>
<dbReference type="PANTHER" id="PTHR46797">
    <property type="entry name" value="HTH-TYPE TRANSCRIPTIONAL REGULATOR"/>
    <property type="match status" value="1"/>
</dbReference>
<dbReference type="InterPro" id="IPR001387">
    <property type="entry name" value="Cro/C1-type_HTH"/>
</dbReference>
<organism evidence="3 4">
    <name type="scientific">Gordonia jinhuaensis</name>
    <dbReference type="NCBI Taxonomy" id="1517702"/>
    <lineage>
        <taxon>Bacteria</taxon>
        <taxon>Bacillati</taxon>
        <taxon>Actinomycetota</taxon>
        <taxon>Actinomycetes</taxon>
        <taxon>Mycobacteriales</taxon>
        <taxon>Gordoniaceae</taxon>
        <taxon>Gordonia</taxon>
    </lineage>
</organism>
<evidence type="ECO:0000256" key="1">
    <source>
        <dbReference type="ARBA" id="ARBA00023125"/>
    </source>
</evidence>
<keyword evidence="1" id="KW-0238">DNA-binding</keyword>
<proteinExistence type="predicted"/>
<sequence>MTSAATNRGKTLESSQLGGVIRDQRLAAGITLAALSRETGLSQSFLSQLENGRTNTSLRSLQTIADALGTTATVLLADSDTDTDPIVRGDDEMMTISDAPGALVRSLVRGKRQLRALEFTGEAHDDREFTHGHDEIMYVVSGQAQARLTLPGGDVEQTLGAGDCLYVEAGTPHRWKALDEKTRVVLFGVADDMVVRRTTRRVKG</sequence>
<dbReference type="Pfam" id="PF01381">
    <property type="entry name" value="HTH_3"/>
    <property type="match status" value="1"/>
</dbReference>
<dbReference type="Pfam" id="PF07883">
    <property type="entry name" value="Cupin_2"/>
    <property type="match status" value="1"/>
</dbReference>
<evidence type="ECO:0000313" key="3">
    <source>
        <dbReference type="EMBL" id="GGB45240.1"/>
    </source>
</evidence>
<dbReference type="SMART" id="SM00530">
    <property type="entry name" value="HTH_XRE"/>
    <property type="match status" value="1"/>
</dbReference>
<dbReference type="InterPro" id="IPR050807">
    <property type="entry name" value="TransReg_Diox_bact_type"/>
</dbReference>
<gene>
    <name evidence="3" type="ORF">GCM10011489_35830</name>
</gene>
<dbReference type="InterPro" id="IPR014710">
    <property type="entry name" value="RmlC-like_jellyroll"/>
</dbReference>
<dbReference type="Proteomes" id="UP000621454">
    <property type="component" value="Unassembled WGS sequence"/>
</dbReference>
<dbReference type="Gene3D" id="2.60.120.10">
    <property type="entry name" value="Jelly Rolls"/>
    <property type="match status" value="1"/>
</dbReference>
<dbReference type="SUPFAM" id="SSF51182">
    <property type="entry name" value="RmlC-like cupins"/>
    <property type="match status" value="1"/>
</dbReference>
<dbReference type="InterPro" id="IPR013096">
    <property type="entry name" value="Cupin_2"/>
</dbReference>
<dbReference type="RefSeq" id="WP_188588408.1">
    <property type="nucleotide sequence ID" value="NZ_BMGC01000042.1"/>
</dbReference>
<dbReference type="CDD" id="cd02209">
    <property type="entry name" value="cupin_XRE_C"/>
    <property type="match status" value="1"/>
</dbReference>
<dbReference type="GO" id="GO:0003677">
    <property type="term" value="F:DNA binding"/>
    <property type="evidence" value="ECO:0007669"/>
    <property type="project" value="UniProtKB-KW"/>
</dbReference>
<dbReference type="CDD" id="cd00093">
    <property type="entry name" value="HTH_XRE"/>
    <property type="match status" value="1"/>
</dbReference>
<dbReference type="InterPro" id="IPR011051">
    <property type="entry name" value="RmlC_Cupin_sf"/>
</dbReference>
<protein>
    <recommendedName>
        <fullName evidence="2">HTH cro/C1-type domain-containing protein</fullName>
    </recommendedName>
</protein>
<dbReference type="GO" id="GO:0005829">
    <property type="term" value="C:cytosol"/>
    <property type="evidence" value="ECO:0007669"/>
    <property type="project" value="TreeGrafter"/>
</dbReference>
<dbReference type="InterPro" id="IPR010982">
    <property type="entry name" value="Lambda_DNA-bd_dom_sf"/>
</dbReference>
<evidence type="ECO:0000259" key="2">
    <source>
        <dbReference type="PROSITE" id="PS50943"/>
    </source>
</evidence>
<comment type="caution">
    <text evidence="3">The sequence shown here is derived from an EMBL/GenBank/DDBJ whole genome shotgun (WGS) entry which is preliminary data.</text>
</comment>
<evidence type="ECO:0000313" key="4">
    <source>
        <dbReference type="Proteomes" id="UP000621454"/>
    </source>
</evidence>
<keyword evidence="4" id="KW-1185">Reference proteome</keyword>
<reference evidence="3" key="2">
    <citation type="submission" date="2020-09" db="EMBL/GenBank/DDBJ databases">
        <authorList>
            <person name="Sun Q."/>
            <person name="Zhou Y."/>
        </authorList>
    </citation>
    <scope>NUCLEOTIDE SEQUENCE</scope>
    <source>
        <strain evidence="3">CGMCC 1.12827</strain>
    </source>
</reference>
<dbReference type="AlphaFoldDB" id="A0A916WZP6"/>
<name>A0A916WZP6_9ACTN</name>
<dbReference type="PROSITE" id="PS50943">
    <property type="entry name" value="HTH_CROC1"/>
    <property type="match status" value="1"/>
</dbReference>
<dbReference type="GO" id="GO:0003700">
    <property type="term" value="F:DNA-binding transcription factor activity"/>
    <property type="evidence" value="ECO:0007669"/>
    <property type="project" value="TreeGrafter"/>
</dbReference>
<dbReference type="PANTHER" id="PTHR46797:SF1">
    <property type="entry name" value="METHYLPHOSPHONATE SYNTHASE"/>
    <property type="match status" value="1"/>
</dbReference>
<dbReference type="Gene3D" id="1.10.260.40">
    <property type="entry name" value="lambda repressor-like DNA-binding domains"/>
    <property type="match status" value="1"/>
</dbReference>
<reference evidence="3" key="1">
    <citation type="journal article" date="2014" name="Int. J. Syst. Evol. Microbiol.">
        <title>Complete genome sequence of Corynebacterium casei LMG S-19264T (=DSM 44701T), isolated from a smear-ripened cheese.</title>
        <authorList>
            <consortium name="US DOE Joint Genome Institute (JGI-PGF)"/>
            <person name="Walter F."/>
            <person name="Albersmeier A."/>
            <person name="Kalinowski J."/>
            <person name="Ruckert C."/>
        </authorList>
    </citation>
    <scope>NUCLEOTIDE SEQUENCE</scope>
    <source>
        <strain evidence="3">CGMCC 1.12827</strain>
    </source>
</reference>
<feature type="domain" description="HTH cro/C1-type" evidence="2">
    <location>
        <begin position="21"/>
        <end position="75"/>
    </location>
</feature>
<accession>A0A916WZP6</accession>
<dbReference type="SUPFAM" id="SSF47413">
    <property type="entry name" value="lambda repressor-like DNA-binding domains"/>
    <property type="match status" value="1"/>
</dbReference>